<organism evidence="1 2">
    <name type="scientific">Elysia crispata</name>
    <name type="common">lettuce slug</name>
    <dbReference type="NCBI Taxonomy" id="231223"/>
    <lineage>
        <taxon>Eukaryota</taxon>
        <taxon>Metazoa</taxon>
        <taxon>Spiralia</taxon>
        <taxon>Lophotrochozoa</taxon>
        <taxon>Mollusca</taxon>
        <taxon>Gastropoda</taxon>
        <taxon>Heterobranchia</taxon>
        <taxon>Euthyneura</taxon>
        <taxon>Panpulmonata</taxon>
        <taxon>Sacoglossa</taxon>
        <taxon>Placobranchoidea</taxon>
        <taxon>Plakobranchidae</taxon>
        <taxon>Elysia</taxon>
    </lineage>
</organism>
<comment type="caution">
    <text evidence="1">The sequence shown here is derived from an EMBL/GenBank/DDBJ whole genome shotgun (WGS) entry which is preliminary data.</text>
</comment>
<proteinExistence type="predicted"/>
<gene>
    <name evidence="1" type="ORF">RRG08_060229</name>
</gene>
<evidence type="ECO:0000313" key="1">
    <source>
        <dbReference type="EMBL" id="KAK3776514.1"/>
    </source>
</evidence>
<dbReference type="Proteomes" id="UP001283361">
    <property type="component" value="Unassembled WGS sequence"/>
</dbReference>
<evidence type="ECO:0000313" key="2">
    <source>
        <dbReference type="Proteomes" id="UP001283361"/>
    </source>
</evidence>
<dbReference type="EMBL" id="JAWDGP010003204">
    <property type="protein sequence ID" value="KAK3776514.1"/>
    <property type="molecule type" value="Genomic_DNA"/>
</dbReference>
<accession>A0AAE0ZVP6</accession>
<reference evidence="1" key="1">
    <citation type="journal article" date="2023" name="G3 (Bethesda)">
        <title>A reference genome for the long-term kleptoplast-retaining sea slug Elysia crispata morphotype clarki.</title>
        <authorList>
            <person name="Eastman K.E."/>
            <person name="Pendleton A.L."/>
            <person name="Shaikh M.A."/>
            <person name="Suttiyut T."/>
            <person name="Ogas R."/>
            <person name="Tomko P."/>
            <person name="Gavelis G."/>
            <person name="Widhalm J.R."/>
            <person name="Wisecaver J.H."/>
        </authorList>
    </citation>
    <scope>NUCLEOTIDE SEQUENCE</scope>
    <source>
        <strain evidence="1">ECLA1</strain>
    </source>
</reference>
<sequence length="78" mass="8954">MAARYLWNNMVLFYTFTGADFGFPPRAILAPSLRARTNDRKTSISKPQQRSPYDWGDNLVIKSIRNGRILPRGENSHT</sequence>
<dbReference type="AlphaFoldDB" id="A0AAE0ZVP6"/>
<name>A0AAE0ZVP6_9GAST</name>
<protein>
    <submittedName>
        <fullName evidence="1">Uncharacterized protein</fullName>
    </submittedName>
</protein>
<keyword evidence="2" id="KW-1185">Reference proteome</keyword>